<dbReference type="AlphaFoldDB" id="A0A1W1YQI6"/>
<evidence type="ECO:0000313" key="1">
    <source>
        <dbReference type="EMBL" id="SMC38396.1"/>
    </source>
</evidence>
<dbReference type="InterPro" id="IPR010861">
    <property type="entry name" value="DUF1492"/>
</dbReference>
<accession>A0A1W1YQI6</accession>
<dbReference type="SUPFAM" id="SSF88659">
    <property type="entry name" value="Sigma3 and sigma4 domains of RNA polymerase sigma factors"/>
    <property type="match status" value="1"/>
</dbReference>
<dbReference type="OrthoDB" id="3242975at2"/>
<gene>
    <name evidence="1" type="ORF">SAMN02745168_0626</name>
</gene>
<dbReference type="Pfam" id="PF07374">
    <property type="entry name" value="DUF1492"/>
    <property type="match status" value="1"/>
</dbReference>
<sequence>MTAKEYLMQYREAYDAISDKLDEIRRLLAMATKMNQTISSDRVSASHNQDKLSSAVARIADMKSEIDDEMKYLIEMKRIVLSTINSIPNKRQRRVLRLRYINGMRWEEIAVKIERDYRWVHRLHGKALIEVEKIILK</sequence>
<dbReference type="STRING" id="1122930.SAMN02745168_0626"/>
<proteinExistence type="predicted"/>
<dbReference type="Proteomes" id="UP000192790">
    <property type="component" value="Unassembled WGS sequence"/>
</dbReference>
<protein>
    <recommendedName>
        <fullName evidence="3">Sigma-70, region 4</fullName>
    </recommendedName>
</protein>
<evidence type="ECO:0000313" key="2">
    <source>
        <dbReference type="Proteomes" id="UP000192790"/>
    </source>
</evidence>
<dbReference type="InterPro" id="IPR013324">
    <property type="entry name" value="RNA_pol_sigma_r3/r4-like"/>
</dbReference>
<reference evidence="1 2" key="1">
    <citation type="submission" date="2017-04" db="EMBL/GenBank/DDBJ databases">
        <authorList>
            <person name="Afonso C.L."/>
            <person name="Miller P.J."/>
            <person name="Scott M.A."/>
            <person name="Spackman E."/>
            <person name="Goraichik I."/>
            <person name="Dimitrov K.M."/>
            <person name="Suarez D.L."/>
            <person name="Swayne D.E."/>
        </authorList>
    </citation>
    <scope>NUCLEOTIDE SEQUENCE [LARGE SCALE GENOMIC DNA]</scope>
    <source>
        <strain evidence="1 2">DSM 12816</strain>
    </source>
</reference>
<dbReference type="RefSeq" id="WP_084233248.1">
    <property type="nucleotide sequence ID" value="NZ_FWXW01000001.1"/>
</dbReference>
<evidence type="ECO:0008006" key="3">
    <source>
        <dbReference type="Google" id="ProtNLM"/>
    </source>
</evidence>
<keyword evidence="2" id="KW-1185">Reference proteome</keyword>
<name>A0A1W1YQI6_9FIRM</name>
<organism evidence="1 2">
    <name type="scientific">Papillibacter cinnamivorans DSM 12816</name>
    <dbReference type="NCBI Taxonomy" id="1122930"/>
    <lineage>
        <taxon>Bacteria</taxon>
        <taxon>Bacillati</taxon>
        <taxon>Bacillota</taxon>
        <taxon>Clostridia</taxon>
        <taxon>Eubacteriales</taxon>
        <taxon>Oscillospiraceae</taxon>
        <taxon>Papillibacter</taxon>
    </lineage>
</organism>
<dbReference type="EMBL" id="FWXW01000001">
    <property type="protein sequence ID" value="SMC38396.1"/>
    <property type="molecule type" value="Genomic_DNA"/>
</dbReference>
<dbReference type="Gene3D" id="1.20.140.160">
    <property type="match status" value="1"/>
</dbReference>